<gene>
    <name evidence="2" type="ORF">ODALV1_LOCUS30543</name>
</gene>
<evidence type="ECO:0000256" key="1">
    <source>
        <dbReference type="SAM" id="MobiDB-lite"/>
    </source>
</evidence>
<comment type="caution">
    <text evidence="2">The sequence shown here is derived from an EMBL/GenBank/DDBJ whole genome shotgun (WGS) entry which is preliminary data.</text>
</comment>
<evidence type="ECO:0000313" key="3">
    <source>
        <dbReference type="Proteomes" id="UP001642540"/>
    </source>
</evidence>
<protein>
    <submittedName>
        <fullName evidence="2">Uncharacterized protein</fullName>
    </submittedName>
</protein>
<organism evidence="2 3">
    <name type="scientific">Orchesella dallaii</name>
    <dbReference type="NCBI Taxonomy" id="48710"/>
    <lineage>
        <taxon>Eukaryota</taxon>
        <taxon>Metazoa</taxon>
        <taxon>Ecdysozoa</taxon>
        <taxon>Arthropoda</taxon>
        <taxon>Hexapoda</taxon>
        <taxon>Collembola</taxon>
        <taxon>Entomobryomorpha</taxon>
        <taxon>Entomobryoidea</taxon>
        <taxon>Orchesellidae</taxon>
        <taxon>Orchesellinae</taxon>
        <taxon>Orchesella</taxon>
    </lineage>
</organism>
<reference evidence="2 3" key="1">
    <citation type="submission" date="2024-08" db="EMBL/GenBank/DDBJ databases">
        <authorList>
            <person name="Cucini C."/>
            <person name="Frati F."/>
        </authorList>
    </citation>
    <scope>NUCLEOTIDE SEQUENCE [LARGE SCALE GENOMIC DNA]</scope>
</reference>
<name>A0ABP1S7S9_9HEXA</name>
<evidence type="ECO:0000313" key="2">
    <source>
        <dbReference type="EMBL" id="CAL8145597.1"/>
    </source>
</evidence>
<keyword evidence="3" id="KW-1185">Reference proteome</keyword>
<dbReference type="Proteomes" id="UP001642540">
    <property type="component" value="Unassembled WGS sequence"/>
</dbReference>
<sequence>MILRHSTSIHYFNLVLHLNLIYQPKIFTMNHKVLLAIGLLALVAAHVDAREVSRTAVKYKPKATPPPATKVEGTTLEPPKAVMPEYLKPTEGPPLPEDNIEELQPVEVVEEELEDPPLDENIELPTNPPYEEPEFNFDEIVEFPEDEH</sequence>
<accession>A0ABP1S7S9</accession>
<feature type="compositionally biased region" description="Acidic residues" evidence="1">
    <location>
        <begin position="108"/>
        <end position="122"/>
    </location>
</feature>
<proteinExistence type="predicted"/>
<feature type="region of interest" description="Disordered" evidence="1">
    <location>
        <begin position="60"/>
        <end position="136"/>
    </location>
</feature>
<dbReference type="EMBL" id="CAXLJM020000164">
    <property type="protein sequence ID" value="CAL8145597.1"/>
    <property type="molecule type" value="Genomic_DNA"/>
</dbReference>